<proteinExistence type="predicted"/>
<name>A0ABW7XS43_9MICO</name>
<dbReference type="Gene3D" id="1.10.357.10">
    <property type="entry name" value="Tetracycline Repressor, domain 2"/>
    <property type="match status" value="1"/>
</dbReference>
<gene>
    <name evidence="6" type="ORF">ACH47X_25925</name>
</gene>
<evidence type="ECO:0000256" key="3">
    <source>
        <dbReference type="ARBA" id="ARBA00023163"/>
    </source>
</evidence>
<dbReference type="PRINTS" id="PR00455">
    <property type="entry name" value="HTHTETR"/>
</dbReference>
<reference evidence="6 7" key="1">
    <citation type="submission" date="2024-10" db="EMBL/GenBank/DDBJ databases">
        <title>The Natural Products Discovery Center: Release of the First 8490 Sequenced Strains for Exploring Actinobacteria Biosynthetic Diversity.</title>
        <authorList>
            <person name="Kalkreuter E."/>
            <person name="Kautsar S.A."/>
            <person name="Yang D."/>
            <person name="Bader C.D."/>
            <person name="Teijaro C.N."/>
            <person name="Fluegel L."/>
            <person name="Davis C.M."/>
            <person name="Simpson J.R."/>
            <person name="Lauterbach L."/>
            <person name="Steele A.D."/>
            <person name="Gui C."/>
            <person name="Meng S."/>
            <person name="Li G."/>
            <person name="Viehrig K."/>
            <person name="Ye F."/>
            <person name="Su P."/>
            <person name="Kiefer A.F."/>
            <person name="Nichols A."/>
            <person name="Cepeda A.J."/>
            <person name="Yan W."/>
            <person name="Fan B."/>
            <person name="Jiang Y."/>
            <person name="Adhikari A."/>
            <person name="Zheng C.-J."/>
            <person name="Schuster L."/>
            <person name="Cowan T.M."/>
            <person name="Smanski M.J."/>
            <person name="Chevrette M.G."/>
            <person name="De Carvalho L.P.S."/>
            <person name="Shen B."/>
        </authorList>
    </citation>
    <scope>NUCLEOTIDE SEQUENCE [LARGE SCALE GENOMIC DNA]</scope>
    <source>
        <strain evidence="6 7">NPDC019481</strain>
    </source>
</reference>
<dbReference type="RefSeq" id="WP_397408187.1">
    <property type="nucleotide sequence ID" value="NZ_JBIRYI010000024.1"/>
</dbReference>
<dbReference type="InterPro" id="IPR001647">
    <property type="entry name" value="HTH_TetR"/>
</dbReference>
<evidence type="ECO:0000256" key="1">
    <source>
        <dbReference type="ARBA" id="ARBA00023015"/>
    </source>
</evidence>
<dbReference type="SUPFAM" id="SSF48498">
    <property type="entry name" value="Tetracyclin repressor-like, C-terminal domain"/>
    <property type="match status" value="1"/>
</dbReference>
<sequence>MSTRERILDAAARVMREQGVAHATTKEIARAAGCSEALLYRHFDDKQGLFMAVLQERLPRFDLPDDAVGTATVADNLERLVSGLLDFYVDSFPISASIFSSSTLLARHRESIAAKGAGPATPQLRVVAYLEAERAAGRVRADADPEAVARLLVGAALHQAFLATFWGDGSADEPDLARRLVAPVLPGLLTD</sequence>
<keyword evidence="1" id="KW-0805">Transcription regulation</keyword>
<evidence type="ECO:0000313" key="6">
    <source>
        <dbReference type="EMBL" id="MFI2490375.1"/>
    </source>
</evidence>
<accession>A0ABW7XS43</accession>
<dbReference type="PROSITE" id="PS50977">
    <property type="entry name" value="HTH_TETR_2"/>
    <property type="match status" value="1"/>
</dbReference>
<dbReference type="EMBL" id="JBIRYI010000024">
    <property type="protein sequence ID" value="MFI2490375.1"/>
    <property type="molecule type" value="Genomic_DNA"/>
</dbReference>
<dbReference type="InterPro" id="IPR050109">
    <property type="entry name" value="HTH-type_TetR-like_transc_reg"/>
</dbReference>
<dbReference type="Proteomes" id="UP001611580">
    <property type="component" value="Unassembled WGS sequence"/>
</dbReference>
<dbReference type="PANTHER" id="PTHR30055:SF238">
    <property type="entry name" value="MYCOFACTOCIN BIOSYNTHESIS TRANSCRIPTIONAL REGULATOR MFTR-RELATED"/>
    <property type="match status" value="1"/>
</dbReference>
<protein>
    <submittedName>
        <fullName evidence="6">TetR/AcrR family transcriptional regulator</fullName>
    </submittedName>
</protein>
<dbReference type="InterPro" id="IPR009057">
    <property type="entry name" value="Homeodomain-like_sf"/>
</dbReference>
<evidence type="ECO:0000259" key="5">
    <source>
        <dbReference type="PROSITE" id="PS50977"/>
    </source>
</evidence>
<keyword evidence="2 4" id="KW-0238">DNA-binding</keyword>
<dbReference type="InterPro" id="IPR036271">
    <property type="entry name" value="Tet_transcr_reg_TetR-rel_C_sf"/>
</dbReference>
<keyword evidence="3" id="KW-0804">Transcription</keyword>
<feature type="DNA-binding region" description="H-T-H motif" evidence="4">
    <location>
        <begin position="24"/>
        <end position="43"/>
    </location>
</feature>
<dbReference type="PANTHER" id="PTHR30055">
    <property type="entry name" value="HTH-TYPE TRANSCRIPTIONAL REGULATOR RUTR"/>
    <property type="match status" value="1"/>
</dbReference>
<feature type="domain" description="HTH tetR-type" evidence="5">
    <location>
        <begin position="1"/>
        <end position="61"/>
    </location>
</feature>
<comment type="caution">
    <text evidence="6">The sequence shown here is derived from an EMBL/GenBank/DDBJ whole genome shotgun (WGS) entry which is preliminary data.</text>
</comment>
<organism evidence="6 7">
    <name type="scientific">Promicromonospora kroppenstedtii</name>
    <dbReference type="NCBI Taxonomy" id="440482"/>
    <lineage>
        <taxon>Bacteria</taxon>
        <taxon>Bacillati</taxon>
        <taxon>Actinomycetota</taxon>
        <taxon>Actinomycetes</taxon>
        <taxon>Micrococcales</taxon>
        <taxon>Promicromonosporaceae</taxon>
        <taxon>Promicromonospora</taxon>
    </lineage>
</organism>
<evidence type="ECO:0000256" key="2">
    <source>
        <dbReference type="ARBA" id="ARBA00023125"/>
    </source>
</evidence>
<evidence type="ECO:0000313" key="7">
    <source>
        <dbReference type="Proteomes" id="UP001611580"/>
    </source>
</evidence>
<evidence type="ECO:0000256" key="4">
    <source>
        <dbReference type="PROSITE-ProRule" id="PRU00335"/>
    </source>
</evidence>
<dbReference type="SUPFAM" id="SSF46689">
    <property type="entry name" value="Homeodomain-like"/>
    <property type="match status" value="1"/>
</dbReference>
<keyword evidence="7" id="KW-1185">Reference proteome</keyword>
<dbReference type="Pfam" id="PF00440">
    <property type="entry name" value="TetR_N"/>
    <property type="match status" value="1"/>
</dbReference>